<dbReference type="eggNOG" id="ENOG502TN3P">
    <property type="taxonomic scope" value="Eukaryota"/>
</dbReference>
<dbReference type="InterPro" id="IPR005069">
    <property type="entry name" value="Nucl-diP-sugar_transferase"/>
</dbReference>
<dbReference type="EMBL" id="GL433846">
    <property type="protein sequence ID" value="EFN55055.1"/>
    <property type="molecule type" value="Genomic_DNA"/>
</dbReference>
<accession>E1ZH47</accession>
<feature type="chain" id="PRO_5003156425" description="Nucleotide-diphospho-sugar transferase domain-containing protein" evidence="2">
    <location>
        <begin position="19"/>
        <end position="286"/>
    </location>
</feature>
<dbReference type="InParanoid" id="E1ZH47"/>
<dbReference type="GeneID" id="17354251"/>
<feature type="domain" description="Nucleotide-diphospho-sugar transferase" evidence="3">
    <location>
        <begin position="161"/>
        <end position="244"/>
    </location>
</feature>
<dbReference type="AlphaFoldDB" id="E1ZH47"/>
<evidence type="ECO:0000313" key="4">
    <source>
        <dbReference type="EMBL" id="EFN55055.1"/>
    </source>
</evidence>
<feature type="signal peptide" evidence="2">
    <location>
        <begin position="1"/>
        <end position="18"/>
    </location>
</feature>
<evidence type="ECO:0000259" key="3">
    <source>
        <dbReference type="Pfam" id="PF03407"/>
    </source>
</evidence>
<protein>
    <recommendedName>
        <fullName evidence="3">Nucleotide-diphospho-sugar transferase domain-containing protein</fullName>
    </recommendedName>
</protein>
<dbReference type="KEGG" id="cvr:CHLNCDRAFT_52833"/>
<dbReference type="Pfam" id="PF03407">
    <property type="entry name" value="Nucleotid_trans"/>
    <property type="match status" value="1"/>
</dbReference>
<sequence>MLLSTLVIMSAMVLLLVALKPGRLATMGPSAAIIGLRRPRCQGRGPGQAISQPHNRPGRLPPGTMPMEHPSRATFNRVQADPSLPERDASIVAEFEAAPWLLPPRTKALTYTGVHNLGQLLELRATPFGKHPKTMTLLTLNKQFAVMTQNTIYSMVKFGGVRNYIVATWDPGDLAACADLNLPCADVTRFLPEPMNRAQDAGAFGSHDYLVVCWLRSFLLTHLLRQGFVVFSTDSDISYFLKPVWESYMRFMEEAGADAAFQTEAPRAAPLLAAPVGPAWCRMRVL</sequence>
<dbReference type="OrthoDB" id="69177at2759"/>
<organism evidence="5">
    <name type="scientific">Chlorella variabilis</name>
    <name type="common">Green alga</name>
    <dbReference type="NCBI Taxonomy" id="554065"/>
    <lineage>
        <taxon>Eukaryota</taxon>
        <taxon>Viridiplantae</taxon>
        <taxon>Chlorophyta</taxon>
        <taxon>core chlorophytes</taxon>
        <taxon>Trebouxiophyceae</taxon>
        <taxon>Chlorellales</taxon>
        <taxon>Chlorellaceae</taxon>
        <taxon>Chlorella clade</taxon>
        <taxon>Chlorella</taxon>
    </lineage>
</organism>
<dbReference type="RefSeq" id="XP_005847157.1">
    <property type="nucleotide sequence ID" value="XM_005847095.1"/>
</dbReference>
<gene>
    <name evidence="4" type="ORF">CHLNCDRAFT_52833</name>
</gene>
<keyword evidence="2" id="KW-0732">Signal</keyword>
<dbReference type="Proteomes" id="UP000008141">
    <property type="component" value="Unassembled WGS sequence"/>
</dbReference>
<evidence type="ECO:0000256" key="2">
    <source>
        <dbReference type="SAM" id="SignalP"/>
    </source>
</evidence>
<evidence type="ECO:0000256" key="1">
    <source>
        <dbReference type="SAM" id="MobiDB-lite"/>
    </source>
</evidence>
<proteinExistence type="predicted"/>
<feature type="region of interest" description="Disordered" evidence="1">
    <location>
        <begin position="42"/>
        <end position="68"/>
    </location>
</feature>
<keyword evidence="5" id="KW-1185">Reference proteome</keyword>
<reference evidence="4 5" key="1">
    <citation type="journal article" date="2010" name="Plant Cell">
        <title>The Chlorella variabilis NC64A genome reveals adaptation to photosymbiosis, coevolution with viruses, and cryptic sex.</title>
        <authorList>
            <person name="Blanc G."/>
            <person name="Duncan G."/>
            <person name="Agarkova I."/>
            <person name="Borodovsky M."/>
            <person name="Gurnon J."/>
            <person name="Kuo A."/>
            <person name="Lindquist E."/>
            <person name="Lucas S."/>
            <person name="Pangilinan J."/>
            <person name="Polle J."/>
            <person name="Salamov A."/>
            <person name="Terry A."/>
            <person name="Yamada T."/>
            <person name="Dunigan D.D."/>
            <person name="Grigoriev I.V."/>
            <person name="Claverie J.M."/>
            <person name="Van Etten J.L."/>
        </authorList>
    </citation>
    <scope>NUCLEOTIDE SEQUENCE [LARGE SCALE GENOMIC DNA]</scope>
    <source>
        <strain evidence="4 5">NC64A</strain>
    </source>
</reference>
<name>E1ZH47_CHLVA</name>
<evidence type="ECO:0000313" key="5">
    <source>
        <dbReference type="Proteomes" id="UP000008141"/>
    </source>
</evidence>